<name>A0ABZ2MBG6_9BACT</name>
<organism evidence="1 2">
    <name type="scientific">Pendulispora albinea</name>
    <dbReference type="NCBI Taxonomy" id="2741071"/>
    <lineage>
        <taxon>Bacteria</taxon>
        <taxon>Pseudomonadati</taxon>
        <taxon>Myxococcota</taxon>
        <taxon>Myxococcia</taxon>
        <taxon>Myxococcales</taxon>
        <taxon>Sorangiineae</taxon>
        <taxon>Pendulisporaceae</taxon>
        <taxon>Pendulispora</taxon>
    </lineage>
</organism>
<accession>A0ABZ2MBG6</accession>
<gene>
    <name evidence="1" type="ORF">LZC94_21715</name>
</gene>
<sequence length="115" mass="12188">MQTTSVSSTTYYYDVVLASDVPPGTTVLGRICTVEFTYPDGSKSTRYTGSVLDLCTRSIIRMQSSDGDIEPAWVGANGGELVVDTLPSVRAAITGFTKQIMLATSDDDGKGTAVH</sequence>
<proteinExistence type="predicted"/>
<reference evidence="1 2" key="1">
    <citation type="submission" date="2021-12" db="EMBL/GenBank/DDBJ databases">
        <title>Discovery of the Pendulisporaceae a myxobacterial family with distinct sporulation behavior and unique specialized metabolism.</title>
        <authorList>
            <person name="Garcia R."/>
            <person name="Popoff A."/>
            <person name="Bader C.D."/>
            <person name="Loehr J."/>
            <person name="Walesch S."/>
            <person name="Walt C."/>
            <person name="Boldt J."/>
            <person name="Bunk B."/>
            <person name="Haeckl F.J.F.P.J."/>
            <person name="Gunesch A.P."/>
            <person name="Birkelbach J."/>
            <person name="Nuebel U."/>
            <person name="Pietschmann T."/>
            <person name="Bach T."/>
            <person name="Mueller R."/>
        </authorList>
    </citation>
    <scope>NUCLEOTIDE SEQUENCE [LARGE SCALE GENOMIC DNA]</scope>
    <source>
        <strain evidence="1 2">MSr11954</strain>
    </source>
</reference>
<dbReference type="Proteomes" id="UP001370348">
    <property type="component" value="Chromosome"/>
</dbReference>
<dbReference type="EMBL" id="CP089984">
    <property type="protein sequence ID" value="WXB19828.1"/>
    <property type="molecule type" value="Genomic_DNA"/>
</dbReference>
<protein>
    <submittedName>
        <fullName evidence="1">Uncharacterized protein</fullName>
    </submittedName>
</protein>
<evidence type="ECO:0000313" key="2">
    <source>
        <dbReference type="Proteomes" id="UP001370348"/>
    </source>
</evidence>
<dbReference type="RefSeq" id="WP_394829426.1">
    <property type="nucleotide sequence ID" value="NZ_CP089984.1"/>
</dbReference>
<keyword evidence="2" id="KW-1185">Reference proteome</keyword>
<evidence type="ECO:0000313" key="1">
    <source>
        <dbReference type="EMBL" id="WXB19828.1"/>
    </source>
</evidence>